<sequence length="84" mass="9045">MIQSYTGDDLLRVLVGNQVKPNLPIAFTNHALDHMLGSGLATGITKKVVRLGSRSADLKISSLSLENSRGSRNGPNFLLRWAGV</sequence>
<reference evidence="1" key="1">
    <citation type="journal article" date="2020" name="Nat. Commun.">
        <title>Large-scale genome sequencing of mycorrhizal fungi provides insights into the early evolution of symbiotic traits.</title>
        <authorList>
            <person name="Miyauchi S."/>
            <person name="Kiss E."/>
            <person name="Kuo A."/>
            <person name="Drula E."/>
            <person name="Kohler A."/>
            <person name="Sanchez-Garcia M."/>
            <person name="Morin E."/>
            <person name="Andreopoulos B."/>
            <person name="Barry K.W."/>
            <person name="Bonito G."/>
            <person name="Buee M."/>
            <person name="Carver A."/>
            <person name="Chen C."/>
            <person name="Cichocki N."/>
            <person name="Clum A."/>
            <person name="Culley D."/>
            <person name="Crous P.W."/>
            <person name="Fauchery L."/>
            <person name="Girlanda M."/>
            <person name="Hayes R.D."/>
            <person name="Keri Z."/>
            <person name="LaButti K."/>
            <person name="Lipzen A."/>
            <person name="Lombard V."/>
            <person name="Magnuson J."/>
            <person name="Maillard F."/>
            <person name="Murat C."/>
            <person name="Nolan M."/>
            <person name="Ohm R.A."/>
            <person name="Pangilinan J."/>
            <person name="Pereira M.F."/>
            <person name="Perotto S."/>
            <person name="Peter M."/>
            <person name="Pfister S."/>
            <person name="Riley R."/>
            <person name="Sitrit Y."/>
            <person name="Stielow J.B."/>
            <person name="Szollosi G."/>
            <person name="Zifcakova L."/>
            <person name="Stursova M."/>
            <person name="Spatafora J.W."/>
            <person name="Tedersoo L."/>
            <person name="Vaario L.M."/>
            <person name="Yamada A."/>
            <person name="Yan M."/>
            <person name="Wang P."/>
            <person name="Xu J."/>
            <person name="Bruns T."/>
            <person name="Baldrian P."/>
            <person name="Vilgalys R."/>
            <person name="Dunand C."/>
            <person name="Henrissat B."/>
            <person name="Grigoriev I.V."/>
            <person name="Hibbett D."/>
            <person name="Nagy L.G."/>
            <person name="Martin F.M."/>
        </authorList>
    </citation>
    <scope>NUCLEOTIDE SEQUENCE</scope>
    <source>
        <strain evidence="1">UP504</strain>
    </source>
</reference>
<gene>
    <name evidence="1" type="ORF">BS47DRAFT_1305576</name>
</gene>
<comment type="caution">
    <text evidence="1">The sequence shown here is derived from an EMBL/GenBank/DDBJ whole genome shotgun (WGS) entry which is preliminary data.</text>
</comment>
<name>A0A9P6AHX0_9AGAM</name>
<evidence type="ECO:0000313" key="2">
    <source>
        <dbReference type="Proteomes" id="UP000886523"/>
    </source>
</evidence>
<protein>
    <submittedName>
        <fullName evidence="1">Uncharacterized protein</fullName>
    </submittedName>
</protein>
<dbReference type="OrthoDB" id="2423195at2759"/>
<evidence type="ECO:0000313" key="1">
    <source>
        <dbReference type="EMBL" id="KAF9506180.1"/>
    </source>
</evidence>
<dbReference type="Proteomes" id="UP000886523">
    <property type="component" value="Unassembled WGS sequence"/>
</dbReference>
<dbReference type="AlphaFoldDB" id="A0A9P6AHX0"/>
<proteinExistence type="predicted"/>
<keyword evidence="2" id="KW-1185">Reference proteome</keyword>
<dbReference type="EMBL" id="MU129120">
    <property type="protein sequence ID" value="KAF9506180.1"/>
    <property type="molecule type" value="Genomic_DNA"/>
</dbReference>
<accession>A0A9P6AHX0</accession>
<organism evidence="1 2">
    <name type="scientific">Hydnum rufescens UP504</name>
    <dbReference type="NCBI Taxonomy" id="1448309"/>
    <lineage>
        <taxon>Eukaryota</taxon>
        <taxon>Fungi</taxon>
        <taxon>Dikarya</taxon>
        <taxon>Basidiomycota</taxon>
        <taxon>Agaricomycotina</taxon>
        <taxon>Agaricomycetes</taxon>
        <taxon>Cantharellales</taxon>
        <taxon>Hydnaceae</taxon>
        <taxon>Hydnum</taxon>
    </lineage>
</organism>